<dbReference type="Proteomes" id="UP000663827">
    <property type="component" value="Unassembled WGS sequence"/>
</dbReference>
<dbReference type="GO" id="GO:0005737">
    <property type="term" value="C:cytoplasm"/>
    <property type="evidence" value="ECO:0007669"/>
    <property type="project" value="TreeGrafter"/>
</dbReference>
<reference evidence="5" key="1">
    <citation type="submission" date="2021-01" db="EMBL/GenBank/DDBJ databases">
        <authorList>
            <person name="Kaushik A."/>
        </authorList>
    </citation>
    <scope>NUCLEOTIDE SEQUENCE</scope>
    <source>
        <strain evidence="5">AG5</strain>
    </source>
</reference>
<dbReference type="PANTHER" id="PTHR46264:SF4">
    <property type="entry name" value="TYROSINE--TRNA LIGASE, CYTOPLASMIC"/>
    <property type="match status" value="1"/>
</dbReference>
<comment type="catalytic activity">
    <reaction evidence="3">
        <text>tRNA(Tyr) + L-tyrosine + ATP = L-tyrosyl-tRNA(Tyr) + AMP + diphosphate + H(+)</text>
        <dbReference type="Rhea" id="RHEA:10220"/>
        <dbReference type="Rhea" id="RHEA-COMP:9706"/>
        <dbReference type="Rhea" id="RHEA-COMP:9707"/>
        <dbReference type="ChEBI" id="CHEBI:15378"/>
        <dbReference type="ChEBI" id="CHEBI:30616"/>
        <dbReference type="ChEBI" id="CHEBI:33019"/>
        <dbReference type="ChEBI" id="CHEBI:58315"/>
        <dbReference type="ChEBI" id="CHEBI:78442"/>
        <dbReference type="ChEBI" id="CHEBI:78536"/>
        <dbReference type="ChEBI" id="CHEBI:456215"/>
        <dbReference type="EC" id="6.1.1.1"/>
    </reaction>
</comment>
<feature type="region of interest" description="Disordered" evidence="4">
    <location>
        <begin position="97"/>
        <end position="157"/>
    </location>
</feature>
<comment type="caution">
    <text evidence="5">The sequence shown here is derived from an EMBL/GenBank/DDBJ whole genome shotgun (WGS) entry which is preliminary data.</text>
</comment>
<name>A0A8H3I2K8_9AGAM</name>
<evidence type="ECO:0000313" key="5">
    <source>
        <dbReference type="EMBL" id="CAE7216301.1"/>
    </source>
</evidence>
<dbReference type="InterPro" id="IPR050489">
    <property type="entry name" value="Tyr-tRNA_synthase"/>
</dbReference>
<proteinExistence type="predicted"/>
<organism evidence="5 6">
    <name type="scientific">Rhizoctonia solani</name>
    <dbReference type="NCBI Taxonomy" id="456999"/>
    <lineage>
        <taxon>Eukaryota</taxon>
        <taxon>Fungi</taxon>
        <taxon>Dikarya</taxon>
        <taxon>Basidiomycota</taxon>
        <taxon>Agaricomycotina</taxon>
        <taxon>Agaricomycetes</taxon>
        <taxon>Cantharellales</taxon>
        <taxon>Ceratobasidiaceae</taxon>
        <taxon>Rhizoctonia</taxon>
    </lineage>
</organism>
<accession>A0A8H3I2K8</accession>
<dbReference type="Gene3D" id="1.10.240.10">
    <property type="entry name" value="Tyrosyl-Transfer RNA Synthetase"/>
    <property type="match status" value="1"/>
</dbReference>
<dbReference type="EC" id="6.1.1.1" evidence="1"/>
<evidence type="ECO:0000256" key="2">
    <source>
        <dbReference type="ARBA" id="ARBA00033323"/>
    </source>
</evidence>
<dbReference type="GO" id="GO:0006437">
    <property type="term" value="P:tyrosyl-tRNA aminoacylation"/>
    <property type="evidence" value="ECO:0007669"/>
    <property type="project" value="TreeGrafter"/>
</dbReference>
<protein>
    <recommendedName>
        <fullName evidence="1">tyrosine--tRNA ligase</fullName>
        <ecNumber evidence="1">6.1.1.1</ecNumber>
    </recommendedName>
    <alternativeName>
        <fullName evidence="2">Tyrosyl-tRNA synthetase</fullName>
    </alternativeName>
</protein>
<evidence type="ECO:0000256" key="4">
    <source>
        <dbReference type="SAM" id="MobiDB-lite"/>
    </source>
</evidence>
<evidence type="ECO:0000256" key="1">
    <source>
        <dbReference type="ARBA" id="ARBA00013160"/>
    </source>
</evidence>
<dbReference type="SUPFAM" id="SSF52374">
    <property type="entry name" value="Nucleotidylyl transferase"/>
    <property type="match status" value="1"/>
</dbReference>
<evidence type="ECO:0000313" key="6">
    <source>
        <dbReference type="Proteomes" id="UP000663827"/>
    </source>
</evidence>
<dbReference type="EMBL" id="CAJNJQ010005082">
    <property type="protein sequence ID" value="CAE7216301.1"/>
    <property type="molecule type" value="Genomic_DNA"/>
</dbReference>
<evidence type="ECO:0000256" key="3">
    <source>
        <dbReference type="ARBA" id="ARBA00048248"/>
    </source>
</evidence>
<sequence length="157" mass="16984">MVYVFALFKATRLIKKPSGTLFTVSRKPEYGGPAHFASADDLEKAYAAKDIHPGDLKAAVAEAIASILEPIQKVFEASEEWKEVEKLAYPPPVVEVKKKKEKVYHPPPPGKGKKGVQPTATDSNAPKSDLPDAGPTPESMATGLEENEAKSIQSDQK</sequence>
<dbReference type="PANTHER" id="PTHR46264">
    <property type="entry name" value="TYROSINE-TRNA LIGASE"/>
    <property type="match status" value="1"/>
</dbReference>
<dbReference type="AlphaFoldDB" id="A0A8H3I2K8"/>
<gene>
    <name evidence="5" type="ORF">RDB_LOCUS160236</name>
</gene>
<dbReference type="GO" id="GO:0004831">
    <property type="term" value="F:tyrosine-tRNA ligase activity"/>
    <property type="evidence" value="ECO:0007669"/>
    <property type="project" value="UniProtKB-EC"/>
</dbReference>